<evidence type="ECO:0000256" key="3">
    <source>
        <dbReference type="ARBA" id="ARBA00035643"/>
    </source>
</evidence>
<dbReference type="PANTHER" id="PTHR36852">
    <property type="entry name" value="PROTEIN GVPL 2"/>
    <property type="match status" value="1"/>
</dbReference>
<dbReference type="InterPro" id="IPR009430">
    <property type="entry name" value="GvpL/GvpF"/>
</dbReference>
<evidence type="ECO:0000313" key="4">
    <source>
        <dbReference type="EMBL" id="MEE6311698.1"/>
    </source>
</evidence>
<dbReference type="Pfam" id="PF06386">
    <property type="entry name" value="GvpL_GvpF"/>
    <property type="match status" value="1"/>
</dbReference>
<evidence type="ECO:0000313" key="5">
    <source>
        <dbReference type="Proteomes" id="UP001339911"/>
    </source>
</evidence>
<sequence length="264" mass="27863">MSGGSGVWLHAVTRYLCADRLAGLTGAGGAPVDAVRIGDLDAVVVPVDLDEYGEAALHRNLGDLRWLEAAASAHHRVIEAVWRLGPTLPARLATVYQDGAALRAGLHDRQLEFGAALDRLTDRAEWGVKAYSVRASEAAGAVTVQPSGGSGAGAEYLRRRRTALAAGEAARRAAAEGVEAVHAALTGQAEAARRHRPQDRSLSGIPDPMVLNGAYLLPAGRAADFAELVRELGTRQPMLRLELTGPWPPYSFAALDESTDGVPR</sequence>
<protein>
    <submittedName>
        <fullName evidence="4">GvpL/GvpF family gas vesicle protein</fullName>
    </submittedName>
</protein>
<organism evidence="4 5">
    <name type="scientific">Plantactinospora veratri</name>
    <dbReference type="NCBI Taxonomy" id="1436122"/>
    <lineage>
        <taxon>Bacteria</taxon>
        <taxon>Bacillati</taxon>
        <taxon>Actinomycetota</taxon>
        <taxon>Actinomycetes</taxon>
        <taxon>Micromonosporales</taxon>
        <taxon>Micromonosporaceae</taxon>
        <taxon>Plantactinospora</taxon>
    </lineage>
</organism>
<reference evidence="4 5" key="1">
    <citation type="submission" date="2024-01" db="EMBL/GenBank/DDBJ databases">
        <title>Genome insights into Plantactinospora veratri sp. nov.</title>
        <authorList>
            <person name="Wang L."/>
        </authorList>
    </citation>
    <scope>NUCLEOTIDE SEQUENCE [LARGE SCALE GENOMIC DNA]</scope>
    <source>
        <strain evidence="4 5">NEAU-FHS4</strain>
    </source>
</reference>
<dbReference type="RefSeq" id="WP_331211589.1">
    <property type="nucleotide sequence ID" value="NZ_JAZGQL010000037.1"/>
</dbReference>
<proteinExistence type="inferred from homology"/>
<keyword evidence="5" id="KW-1185">Reference proteome</keyword>
<dbReference type="EMBL" id="JAZGQL010000037">
    <property type="protein sequence ID" value="MEE6311698.1"/>
    <property type="molecule type" value="Genomic_DNA"/>
</dbReference>
<evidence type="ECO:0000256" key="2">
    <source>
        <dbReference type="ARBA" id="ARBA00035108"/>
    </source>
</evidence>
<gene>
    <name evidence="4" type="ORF">V1634_33220</name>
</gene>
<comment type="subcellular location">
    <subcellularLocation>
        <location evidence="2">Gas vesicle</location>
    </subcellularLocation>
</comment>
<dbReference type="PANTHER" id="PTHR36852:SF1">
    <property type="entry name" value="PROTEIN GVPL 2"/>
    <property type="match status" value="1"/>
</dbReference>
<comment type="caution">
    <text evidence="4">The sequence shown here is derived from an EMBL/GenBank/DDBJ whole genome shotgun (WGS) entry which is preliminary data.</text>
</comment>
<name>A0ABU7SP35_9ACTN</name>
<keyword evidence="1" id="KW-0304">Gas vesicle</keyword>
<dbReference type="Proteomes" id="UP001339911">
    <property type="component" value="Unassembled WGS sequence"/>
</dbReference>
<evidence type="ECO:0000256" key="1">
    <source>
        <dbReference type="ARBA" id="ARBA00022987"/>
    </source>
</evidence>
<accession>A0ABU7SP35</accession>
<comment type="similarity">
    <text evidence="3">Belongs to the gas vesicle GvpF/GvpL family.</text>
</comment>